<keyword evidence="3" id="KW-1185">Reference proteome</keyword>
<accession>A0A921Z037</accession>
<name>A0A921Z037_MANSE</name>
<sequence length="125" mass="14820">MRNKEDIEILELLKDETISQYDENRENTRLQAKEQILKIQDENRKHFNKHRKESSIYAEGDLVAIKRTQFGPGLKFKPKFLGPYKVIKCKRNDRYDIEKVDSSIERSMKTSSSADQMQRWPGNDN</sequence>
<evidence type="ECO:0000256" key="1">
    <source>
        <dbReference type="SAM" id="MobiDB-lite"/>
    </source>
</evidence>
<evidence type="ECO:0000313" key="2">
    <source>
        <dbReference type="EMBL" id="KAG6448526.1"/>
    </source>
</evidence>
<dbReference type="AlphaFoldDB" id="A0A921Z037"/>
<organism evidence="2 3">
    <name type="scientific">Manduca sexta</name>
    <name type="common">Tobacco hawkmoth</name>
    <name type="synonym">Tobacco hornworm</name>
    <dbReference type="NCBI Taxonomy" id="7130"/>
    <lineage>
        <taxon>Eukaryota</taxon>
        <taxon>Metazoa</taxon>
        <taxon>Ecdysozoa</taxon>
        <taxon>Arthropoda</taxon>
        <taxon>Hexapoda</taxon>
        <taxon>Insecta</taxon>
        <taxon>Pterygota</taxon>
        <taxon>Neoptera</taxon>
        <taxon>Endopterygota</taxon>
        <taxon>Lepidoptera</taxon>
        <taxon>Glossata</taxon>
        <taxon>Ditrysia</taxon>
        <taxon>Bombycoidea</taxon>
        <taxon>Sphingidae</taxon>
        <taxon>Sphinginae</taxon>
        <taxon>Sphingini</taxon>
        <taxon>Manduca</taxon>
    </lineage>
</organism>
<reference evidence="2" key="2">
    <citation type="submission" date="2020-12" db="EMBL/GenBank/DDBJ databases">
        <authorList>
            <person name="Kanost M."/>
        </authorList>
    </citation>
    <scope>NUCLEOTIDE SEQUENCE</scope>
</reference>
<evidence type="ECO:0000313" key="3">
    <source>
        <dbReference type="Proteomes" id="UP000791440"/>
    </source>
</evidence>
<protein>
    <submittedName>
        <fullName evidence="2">Uncharacterized protein</fullName>
    </submittedName>
</protein>
<reference evidence="2" key="1">
    <citation type="journal article" date="2016" name="Insect Biochem. Mol. Biol.">
        <title>Multifaceted biological insights from a draft genome sequence of the tobacco hornworm moth, Manduca sexta.</title>
        <authorList>
            <person name="Kanost M.R."/>
            <person name="Arrese E.L."/>
            <person name="Cao X."/>
            <person name="Chen Y.R."/>
            <person name="Chellapilla S."/>
            <person name="Goldsmith M.R."/>
            <person name="Grosse-Wilde E."/>
            <person name="Heckel D.G."/>
            <person name="Herndon N."/>
            <person name="Jiang H."/>
            <person name="Papanicolaou A."/>
            <person name="Qu J."/>
            <person name="Soulages J.L."/>
            <person name="Vogel H."/>
            <person name="Walters J."/>
            <person name="Waterhouse R.M."/>
            <person name="Ahn S.J."/>
            <person name="Almeida F.C."/>
            <person name="An C."/>
            <person name="Aqrawi P."/>
            <person name="Bretschneider A."/>
            <person name="Bryant W.B."/>
            <person name="Bucks S."/>
            <person name="Chao H."/>
            <person name="Chevignon G."/>
            <person name="Christen J.M."/>
            <person name="Clarke D.F."/>
            <person name="Dittmer N.T."/>
            <person name="Ferguson L.C.F."/>
            <person name="Garavelou S."/>
            <person name="Gordon K.H.J."/>
            <person name="Gunaratna R.T."/>
            <person name="Han Y."/>
            <person name="Hauser F."/>
            <person name="He Y."/>
            <person name="Heidel-Fischer H."/>
            <person name="Hirsh A."/>
            <person name="Hu Y."/>
            <person name="Jiang H."/>
            <person name="Kalra D."/>
            <person name="Klinner C."/>
            <person name="Konig C."/>
            <person name="Kovar C."/>
            <person name="Kroll A.R."/>
            <person name="Kuwar S.S."/>
            <person name="Lee S.L."/>
            <person name="Lehman R."/>
            <person name="Li K."/>
            <person name="Li Z."/>
            <person name="Liang H."/>
            <person name="Lovelace S."/>
            <person name="Lu Z."/>
            <person name="Mansfield J.H."/>
            <person name="McCulloch K.J."/>
            <person name="Mathew T."/>
            <person name="Morton B."/>
            <person name="Muzny D.M."/>
            <person name="Neunemann D."/>
            <person name="Ongeri F."/>
            <person name="Pauchet Y."/>
            <person name="Pu L.L."/>
            <person name="Pyrousis I."/>
            <person name="Rao X.J."/>
            <person name="Redding A."/>
            <person name="Roesel C."/>
            <person name="Sanchez-Gracia A."/>
            <person name="Schaack S."/>
            <person name="Shukla A."/>
            <person name="Tetreau G."/>
            <person name="Wang Y."/>
            <person name="Xiong G.H."/>
            <person name="Traut W."/>
            <person name="Walsh T.K."/>
            <person name="Worley K.C."/>
            <person name="Wu D."/>
            <person name="Wu W."/>
            <person name="Wu Y.Q."/>
            <person name="Zhang X."/>
            <person name="Zou Z."/>
            <person name="Zucker H."/>
            <person name="Briscoe A.D."/>
            <person name="Burmester T."/>
            <person name="Clem R.J."/>
            <person name="Feyereisen R."/>
            <person name="Grimmelikhuijzen C.J.P."/>
            <person name="Hamodrakas S.J."/>
            <person name="Hansson B.S."/>
            <person name="Huguet E."/>
            <person name="Jermiin L.S."/>
            <person name="Lan Q."/>
            <person name="Lehman H.K."/>
            <person name="Lorenzen M."/>
            <person name="Merzendorfer H."/>
            <person name="Michalopoulos I."/>
            <person name="Morton D.B."/>
            <person name="Muthukrishnan S."/>
            <person name="Oakeshott J.G."/>
            <person name="Palmer W."/>
            <person name="Park Y."/>
            <person name="Passarelli A.L."/>
            <person name="Rozas J."/>
            <person name="Schwartz L.M."/>
            <person name="Smith W."/>
            <person name="Southgate A."/>
            <person name="Vilcinskas A."/>
            <person name="Vogt R."/>
            <person name="Wang P."/>
            <person name="Werren J."/>
            <person name="Yu X.Q."/>
            <person name="Zhou J.J."/>
            <person name="Brown S.J."/>
            <person name="Scherer S.E."/>
            <person name="Richards S."/>
            <person name="Blissard G.W."/>
        </authorList>
    </citation>
    <scope>NUCLEOTIDE SEQUENCE</scope>
</reference>
<proteinExistence type="predicted"/>
<dbReference type="Proteomes" id="UP000791440">
    <property type="component" value="Unassembled WGS sequence"/>
</dbReference>
<dbReference type="EMBL" id="JH668358">
    <property type="protein sequence ID" value="KAG6448526.1"/>
    <property type="molecule type" value="Genomic_DNA"/>
</dbReference>
<gene>
    <name evidence="2" type="ORF">O3G_MSEX005549</name>
</gene>
<comment type="caution">
    <text evidence="2">The sequence shown here is derived from an EMBL/GenBank/DDBJ whole genome shotgun (WGS) entry which is preliminary data.</text>
</comment>
<feature type="region of interest" description="Disordered" evidence="1">
    <location>
        <begin position="104"/>
        <end position="125"/>
    </location>
</feature>